<dbReference type="EMBL" id="CAVMJV010000003">
    <property type="protein sequence ID" value="CAK5017710.1"/>
    <property type="molecule type" value="Genomic_DNA"/>
</dbReference>
<name>A0ACB0XTV8_MELEN</name>
<accession>A0ACB0XTV8</accession>
<dbReference type="Proteomes" id="UP001497535">
    <property type="component" value="Unassembled WGS sequence"/>
</dbReference>
<keyword evidence="2" id="KW-1185">Reference proteome</keyword>
<evidence type="ECO:0000313" key="1">
    <source>
        <dbReference type="EMBL" id="CAK5017710.1"/>
    </source>
</evidence>
<evidence type="ECO:0000313" key="2">
    <source>
        <dbReference type="Proteomes" id="UP001497535"/>
    </source>
</evidence>
<organism evidence="1 2">
    <name type="scientific">Meloidogyne enterolobii</name>
    <name type="common">Root-knot nematode worm</name>
    <name type="synonym">Meloidogyne mayaguensis</name>
    <dbReference type="NCBI Taxonomy" id="390850"/>
    <lineage>
        <taxon>Eukaryota</taxon>
        <taxon>Metazoa</taxon>
        <taxon>Ecdysozoa</taxon>
        <taxon>Nematoda</taxon>
        <taxon>Chromadorea</taxon>
        <taxon>Rhabditida</taxon>
        <taxon>Tylenchina</taxon>
        <taxon>Tylenchomorpha</taxon>
        <taxon>Tylenchoidea</taxon>
        <taxon>Meloidogynidae</taxon>
        <taxon>Meloidogyninae</taxon>
        <taxon>Meloidogyne</taxon>
    </lineage>
</organism>
<proteinExistence type="predicted"/>
<gene>
    <name evidence="1" type="ORF">MENTE1834_LOCUS3600</name>
</gene>
<sequence>MTLILKIQKNPSHILYQLLHSLHYLHLPSHIFHISTLKATTTTTISLLQYFYPPNLIKIISFHHQILPLHISLQSFLIDTAQRLWLEVLIILETKTVETQVVEQQWTSLIEHPSTLGQEEGCLLGNQR</sequence>
<reference evidence="1" key="1">
    <citation type="submission" date="2023-11" db="EMBL/GenBank/DDBJ databases">
        <authorList>
            <person name="Poullet M."/>
        </authorList>
    </citation>
    <scope>NUCLEOTIDE SEQUENCE</scope>
    <source>
        <strain evidence="1">E1834</strain>
    </source>
</reference>
<protein>
    <submittedName>
        <fullName evidence="1">Uncharacterized protein</fullName>
    </submittedName>
</protein>
<comment type="caution">
    <text evidence="1">The sequence shown here is derived from an EMBL/GenBank/DDBJ whole genome shotgun (WGS) entry which is preliminary data.</text>
</comment>